<evidence type="ECO:0000313" key="3">
    <source>
        <dbReference type="Proteomes" id="UP000324222"/>
    </source>
</evidence>
<evidence type="ECO:0000256" key="1">
    <source>
        <dbReference type="SAM" id="MobiDB-lite"/>
    </source>
</evidence>
<dbReference type="Proteomes" id="UP000324222">
    <property type="component" value="Unassembled WGS sequence"/>
</dbReference>
<proteinExistence type="predicted"/>
<sequence>MKTARKAPNTSQGSPRHNSKPDDIWQHHQPLPHCGPPSRLSKATRALPEGGHPIERIGPSRVADSSRLEVTHHHLDTFTINWLPEKLSLPRRNSTNTSAPSPLASLLPYTQLMGRTFRPHLATTVFHLSCHPLCGAHAGHASLCALSWGEASLDGVLPGPQTTVHPKCLMNTLAMDAVRGLMMYLTHTNLTPEV</sequence>
<comment type="caution">
    <text evidence="2">The sequence shown here is derived from an EMBL/GenBank/DDBJ whole genome shotgun (WGS) entry which is preliminary data.</text>
</comment>
<accession>A0A5B7HG96</accession>
<reference evidence="2 3" key="1">
    <citation type="submission" date="2019-05" db="EMBL/GenBank/DDBJ databases">
        <title>Another draft genome of Portunus trituberculatus and its Hox gene families provides insights of decapod evolution.</title>
        <authorList>
            <person name="Jeong J.-H."/>
            <person name="Song I."/>
            <person name="Kim S."/>
            <person name="Choi T."/>
            <person name="Kim D."/>
            <person name="Ryu S."/>
            <person name="Kim W."/>
        </authorList>
    </citation>
    <scope>NUCLEOTIDE SEQUENCE [LARGE SCALE GENOMIC DNA]</scope>
    <source>
        <tissue evidence="2">Muscle</tissue>
    </source>
</reference>
<organism evidence="2 3">
    <name type="scientific">Portunus trituberculatus</name>
    <name type="common">Swimming crab</name>
    <name type="synonym">Neptunus trituberculatus</name>
    <dbReference type="NCBI Taxonomy" id="210409"/>
    <lineage>
        <taxon>Eukaryota</taxon>
        <taxon>Metazoa</taxon>
        <taxon>Ecdysozoa</taxon>
        <taxon>Arthropoda</taxon>
        <taxon>Crustacea</taxon>
        <taxon>Multicrustacea</taxon>
        <taxon>Malacostraca</taxon>
        <taxon>Eumalacostraca</taxon>
        <taxon>Eucarida</taxon>
        <taxon>Decapoda</taxon>
        <taxon>Pleocyemata</taxon>
        <taxon>Brachyura</taxon>
        <taxon>Eubrachyura</taxon>
        <taxon>Portunoidea</taxon>
        <taxon>Portunidae</taxon>
        <taxon>Portuninae</taxon>
        <taxon>Portunus</taxon>
    </lineage>
</organism>
<gene>
    <name evidence="2" type="ORF">E2C01_063398</name>
</gene>
<feature type="region of interest" description="Disordered" evidence="1">
    <location>
        <begin position="1"/>
        <end position="62"/>
    </location>
</feature>
<dbReference type="EMBL" id="VSRR010028994">
    <property type="protein sequence ID" value="MPC69183.1"/>
    <property type="molecule type" value="Genomic_DNA"/>
</dbReference>
<name>A0A5B7HG96_PORTR</name>
<evidence type="ECO:0000313" key="2">
    <source>
        <dbReference type="EMBL" id="MPC69183.1"/>
    </source>
</evidence>
<protein>
    <submittedName>
        <fullName evidence="2">Uncharacterized protein</fullName>
    </submittedName>
</protein>
<dbReference type="AlphaFoldDB" id="A0A5B7HG96"/>
<keyword evidence="3" id="KW-1185">Reference proteome</keyword>